<dbReference type="RefSeq" id="WP_231323716.1">
    <property type="nucleotide sequence ID" value="NZ_CP088156.1"/>
</dbReference>
<keyword evidence="2" id="KW-1185">Reference proteome</keyword>
<proteinExistence type="predicted"/>
<gene>
    <name evidence="1" type="ORF">LQG66_04185</name>
</gene>
<accession>A0ABY3RDM7</accession>
<name>A0ABY3RDM7_9BRAD</name>
<dbReference type="Proteomes" id="UP001431010">
    <property type="component" value="Chromosome"/>
</dbReference>
<dbReference type="EMBL" id="CP088156">
    <property type="protein sequence ID" value="UFZ05525.1"/>
    <property type="molecule type" value="Genomic_DNA"/>
</dbReference>
<protein>
    <submittedName>
        <fullName evidence="1">Uncharacterized protein</fullName>
    </submittedName>
</protein>
<evidence type="ECO:0000313" key="2">
    <source>
        <dbReference type="Proteomes" id="UP001431010"/>
    </source>
</evidence>
<sequence length="157" mass="17943">MDRKLADLARFAGQQFRFAFQHMDTHGFANTALGTTMTGWWTPKYHLQVLQTDDAAFVEAMAMNWLDADHRAWKFAGIVMNGSITVDGKSHNSLILRSQTTDHSRRLVAYHPYYGEANKEEPWLTPFVDFPADRQVSPRTQKAVQDIMLKTRLGIVT</sequence>
<evidence type="ECO:0000313" key="1">
    <source>
        <dbReference type="EMBL" id="UFZ05525.1"/>
    </source>
</evidence>
<organism evidence="1 2">
    <name type="scientific">Bradyrhizobium ontarionense</name>
    <dbReference type="NCBI Taxonomy" id="2898149"/>
    <lineage>
        <taxon>Bacteria</taxon>
        <taxon>Pseudomonadati</taxon>
        <taxon>Pseudomonadota</taxon>
        <taxon>Alphaproteobacteria</taxon>
        <taxon>Hyphomicrobiales</taxon>
        <taxon>Nitrobacteraceae</taxon>
        <taxon>Bradyrhizobium</taxon>
    </lineage>
</organism>
<reference evidence="1" key="1">
    <citation type="journal article" date="2024" name="Antonie Van Leeuwenhoek">
        <title>Bradyrhizobium ontarionense sp. nov., a novel bacterial symbiont isolated from Aeschynomene indica (Indian jointvetch), harbours photosynthesis, nitrogen fixation and nitrous oxide (N2O) reductase genes.</title>
        <authorList>
            <person name="Bromfield E.S.P."/>
            <person name="Cloutier S."/>
        </authorList>
    </citation>
    <scope>NUCLEOTIDE SEQUENCE</scope>
    <source>
        <strain evidence="1">A19</strain>
    </source>
</reference>